<dbReference type="InterPro" id="IPR036412">
    <property type="entry name" value="HAD-like_sf"/>
</dbReference>
<dbReference type="PANTHER" id="PTHR13045:SF15">
    <property type="entry name" value="7-METHYLGUANOSINE PHOSPHATE-SPECIFIC 5'-NUCLEOTIDASE"/>
    <property type="match status" value="1"/>
</dbReference>
<dbReference type="InParanoid" id="H0VV35"/>
<dbReference type="PANTHER" id="PTHR13045">
    <property type="entry name" value="5'-NUCLEOTIDASE"/>
    <property type="match status" value="1"/>
</dbReference>
<sequence>HTPQVRALGAPTVQMRRPGLMHEPLRTLRKAEGGCLQVVSDFDLTLSKFSHGGKRCPSSYNILDNSKVISEECCSSLRTLTTTIPIETDPQRPVEEKMPHMVEWWTRAHELLCGQSISWLQIAEVVREWGTMLREGYKTFFDTLYQHGIGDILEKVIWQRGTLHPNIHILYNYMDLGDDGLLQGFKAPLIHIFNKNSAVGSSANYFRQLQGRTNILLLGDSLGDRSMADGVPGVQDILKVGFLNDKVEQQRERYLEAYDAVLESDEMLDVVNGLLQHILCPGGHEDTPEQVYHGAQAHLPPLPLPPCLLPKTHVGRLVEAFVKKPHFSPIEGHTAVS</sequence>
<reference evidence="16" key="1">
    <citation type="journal article" date="2011" name="Nature">
        <title>A high-resolution map of human evolutionary constraint using 29 mammals.</title>
        <authorList>
            <person name="Lindblad-Toh K."/>
            <person name="Garber M."/>
            <person name="Zuk O."/>
            <person name="Lin M.F."/>
            <person name="Parker B.J."/>
            <person name="Washietl S."/>
            <person name="Kheradpour P."/>
            <person name="Ernst J."/>
            <person name="Jordan G."/>
            <person name="Mauceli E."/>
            <person name="Ward L.D."/>
            <person name="Lowe C.B."/>
            <person name="Holloway A.K."/>
            <person name="Clamp M."/>
            <person name="Gnerre S."/>
            <person name="Alfoldi J."/>
            <person name="Beal K."/>
            <person name="Chang J."/>
            <person name="Clawson H."/>
            <person name="Cuff J."/>
            <person name="Di Palma F."/>
            <person name="Fitzgerald S."/>
            <person name="Flicek P."/>
            <person name="Guttman M."/>
            <person name="Hubisz M.J."/>
            <person name="Jaffe D.B."/>
            <person name="Jungreis I."/>
            <person name="Kent W.J."/>
            <person name="Kostka D."/>
            <person name="Lara M."/>
            <person name="Martins A.L."/>
            <person name="Massingham T."/>
            <person name="Moltke I."/>
            <person name="Raney B.J."/>
            <person name="Rasmussen M.D."/>
            <person name="Robinson J."/>
            <person name="Stark A."/>
            <person name="Vilella A.J."/>
            <person name="Wen J."/>
            <person name="Xie X."/>
            <person name="Zody M.C."/>
            <person name="Baldwin J."/>
            <person name="Bloom T."/>
            <person name="Chin C.W."/>
            <person name="Heiman D."/>
            <person name="Nicol R."/>
            <person name="Nusbaum C."/>
            <person name="Young S."/>
            <person name="Wilkinson J."/>
            <person name="Worley K.C."/>
            <person name="Kovar C.L."/>
            <person name="Muzny D.M."/>
            <person name="Gibbs R.A."/>
            <person name="Cree A."/>
            <person name="Dihn H.H."/>
            <person name="Fowler G."/>
            <person name="Jhangiani S."/>
            <person name="Joshi V."/>
            <person name="Lee S."/>
            <person name="Lewis L.R."/>
            <person name="Nazareth L.V."/>
            <person name="Okwuonu G."/>
            <person name="Santibanez J."/>
            <person name="Warren W.C."/>
            <person name="Mardis E.R."/>
            <person name="Weinstock G.M."/>
            <person name="Wilson R.K."/>
            <person name="Delehaunty K."/>
            <person name="Dooling D."/>
            <person name="Fronik C."/>
            <person name="Fulton L."/>
            <person name="Fulton B."/>
            <person name="Graves T."/>
            <person name="Minx P."/>
            <person name="Sodergren E."/>
            <person name="Birney E."/>
            <person name="Margulies E.H."/>
            <person name="Herrero J."/>
            <person name="Green E.D."/>
            <person name="Haussler D."/>
            <person name="Siepel A."/>
            <person name="Goldman N."/>
            <person name="Pollard K.S."/>
            <person name="Pedersen J.S."/>
            <person name="Lander E.S."/>
            <person name="Kellis M."/>
        </authorList>
    </citation>
    <scope>NUCLEOTIDE SEQUENCE [LARGE SCALE GENOMIC DNA]</scope>
    <source>
        <strain evidence="16">2N</strain>
    </source>
</reference>
<evidence type="ECO:0000313" key="15">
    <source>
        <dbReference type="Ensembl" id="ENSCPOP00000014560.2"/>
    </source>
</evidence>
<dbReference type="HOGENOM" id="CLU_048584_0_2_1"/>
<dbReference type="SFLD" id="SFLDG01128">
    <property type="entry name" value="C1.4:_5'-Nucleotidase_Like"/>
    <property type="match status" value="1"/>
</dbReference>
<comment type="catalytic activity">
    <reaction evidence="13">
        <text>N(7)-methyl-GMP + H2O = N(7)-methylguanosine + phosphate</text>
        <dbReference type="Rhea" id="RHEA:37107"/>
        <dbReference type="ChEBI" id="CHEBI:15377"/>
        <dbReference type="ChEBI" id="CHEBI:20794"/>
        <dbReference type="ChEBI" id="CHEBI:43474"/>
        <dbReference type="ChEBI" id="CHEBI:58285"/>
        <dbReference type="EC" id="3.1.3.91"/>
    </reaction>
</comment>
<evidence type="ECO:0000256" key="2">
    <source>
        <dbReference type="ARBA" id="ARBA00004496"/>
    </source>
</evidence>
<dbReference type="GO" id="GO:0000166">
    <property type="term" value="F:nucleotide binding"/>
    <property type="evidence" value="ECO:0007669"/>
    <property type="project" value="UniProtKB-KW"/>
</dbReference>
<dbReference type="Gene3D" id="1.10.150.340">
    <property type="entry name" value="Pyrimidine 5'-nucleotidase (UMPH-1), N-terminal domain"/>
    <property type="match status" value="1"/>
</dbReference>
<accession>H0VV35</accession>
<keyword evidence="8 14" id="KW-0378">Hydrolase</keyword>
<dbReference type="Bgee" id="ENSCPOG00000027400">
    <property type="expression patterns" value="Expressed in pituitary gland and 8 other cell types or tissues"/>
</dbReference>
<dbReference type="STRING" id="10141.ENSCPOP00000014560"/>
<comment type="catalytic activity">
    <reaction evidence="11">
        <text>CMP + H2O = cytidine + phosphate</text>
        <dbReference type="Rhea" id="RHEA:29367"/>
        <dbReference type="ChEBI" id="CHEBI:15377"/>
        <dbReference type="ChEBI" id="CHEBI:17562"/>
        <dbReference type="ChEBI" id="CHEBI:43474"/>
        <dbReference type="ChEBI" id="CHEBI:60377"/>
        <dbReference type="EC" id="3.1.3.91"/>
    </reaction>
</comment>
<dbReference type="AlphaFoldDB" id="H0VV35"/>
<evidence type="ECO:0000256" key="7">
    <source>
        <dbReference type="ARBA" id="ARBA00022741"/>
    </source>
</evidence>
<dbReference type="FunFam" id="1.10.150.340:FF:000001">
    <property type="entry name" value="Cytosolic 5-nucleotidase 3-like"/>
    <property type="match status" value="1"/>
</dbReference>
<organism evidence="15 16">
    <name type="scientific">Cavia porcellus</name>
    <name type="common">Guinea pig</name>
    <dbReference type="NCBI Taxonomy" id="10141"/>
    <lineage>
        <taxon>Eukaryota</taxon>
        <taxon>Metazoa</taxon>
        <taxon>Chordata</taxon>
        <taxon>Craniata</taxon>
        <taxon>Vertebrata</taxon>
        <taxon>Euteleostomi</taxon>
        <taxon>Mammalia</taxon>
        <taxon>Eutheria</taxon>
        <taxon>Euarchontoglires</taxon>
        <taxon>Glires</taxon>
        <taxon>Rodentia</taxon>
        <taxon>Hystricomorpha</taxon>
        <taxon>Caviidae</taxon>
        <taxon>Cavia</taxon>
    </lineage>
</organism>
<evidence type="ECO:0000313" key="16">
    <source>
        <dbReference type="Proteomes" id="UP000005447"/>
    </source>
</evidence>
<evidence type="ECO:0000256" key="1">
    <source>
        <dbReference type="ARBA" id="ARBA00000815"/>
    </source>
</evidence>
<dbReference type="InterPro" id="IPR023214">
    <property type="entry name" value="HAD_sf"/>
</dbReference>
<evidence type="ECO:0000256" key="11">
    <source>
        <dbReference type="ARBA" id="ARBA00036362"/>
    </source>
</evidence>
<dbReference type="SUPFAM" id="SSF56784">
    <property type="entry name" value="HAD-like"/>
    <property type="match status" value="1"/>
</dbReference>
<evidence type="ECO:0000256" key="6">
    <source>
        <dbReference type="ARBA" id="ARBA00022723"/>
    </source>
</evidence>
<dbReference type="Ensembl" id="ENSCPOT00000026891.2">
    <property type="protein sequence ID" value="ENSCPOP00000014560.2"/>
    <property type="gene ID" value="ENSCPOG00000027400.2"/>
</dbReference>
<evidence type="ECO:0000256" key="9">
    <source>
        <dbReference type="ARBA" id="ARBA00022842"/>
    </source>
</evidence>
<dbReference type="GO" id="GO:0005737">
    <property type="term" value="C:cytoplasm"/>
    <property type="evidence" value="ECO:0007669"/>
    <property type="project" value="UniProtKB-SubCell"/>
</dbReference>
<dbReference type="EMBL" id="AAKN02042411">
    <property type="status" value="NOT_ANNOTATED_CDS"/>
    <property type="molecule type" value="Genomic_DNA"/>
</dbReference>
<dbReference type="OMA" id="QHINGTH"/>
<keyword evidence="7 14" id="KW-0547">Nucleotide-binding</keyword>
<evidence type="ECO:0000256" key="3">
    <source>
        <dbReference type="ARBA" id="ARBA00008389"/>
    </source>
</evidence>
<comment type="similarity">
    <text evidence="3 14">Belongs to the pyrimidine 5'-nucleotidase family.</text>
</comment>
<dbReference type="Gene3D" id="3.40.50.1000">
    <property type="entry name" value="HAD superfamily/HAD-like"/>
    <property type="match status" value="1"/>
</dbReference>
<dbReference type="VEuPathDB" id="HostDB:ENSCPOG00000027400"/>
<evidence type="ECO:0000256" key="10">
    <source>
        <dbReference type="ARBA" id="ARBA00023080"/>
    </source>
</evidence>
<dbReference type="GO" id="GO:0008253">
    <property type="term" value="F:5'-nucleotidase activity"/>
    <property type="evidence" value="ECO:0007669"/>
    <property type="project" value="UniProtKB-EC"/>
</dbReference>
<dbReference type="EC" id="3.1.3.5" evidence="14"/>
<dbReference type="Proteomes" id="UP000005447">
    <property type="component" value="Unassembled WGS sequence"/>
</dbReference>
<reference evidence="15" key="2">
    <citation type="submission" date="2025-08" db="UniProtKB">
        <authorList>
            <consortium name="Ensembl"/>
        </authorList>
    </citation>
    <scope>IDENTIFICATION</scope>
    <source>
        <strain evidence="15">2N</strain>
    </source>
</reference>
<evidence type="ECO:0000256" key="13">
    <source>
        <dbReference type="ARBA" id="ARBA00048583"/>
    </source>
</evidence>
<keyword evidence="10 14" id="KW-0546">Nucleotide metabolism</keyword>
<evidence type="ECO:0000256" key="5">
    <source>
        <dbReference type="ARBA" id="ARBA00022490"/>
    </source>
</evidence>
<keyword evidence="6" id="KW-0479">Metal-binding</keyword>
<dbReference type="eggNOG" id="KOG3128">
    <property type="taxonomic scope" value="Eukaryota"/>
</dbReference>
<dbReference type="NCBIfam" id="TIGR01544">
    <property type="entry name" value="HAD-SF-IE"/>
    <property type="match status" value="1"/>
</dbReference>
<evidence type="ECO:0000256" key="4">
    <source>
        <dbReference type="ARBA" id="ARBA00011245"/>
    </source>
</evidence>
<keyword evidence="9" id="KW-0460">Magnesium</keyword>
<protein>
    <recommendedName>
        <fullName evidence="14">5'-nucleotidase</fullName>
        <ecNumber evidence="14">3.1.3.5</ecNumber>
    </recommendedName>
</protein>
<evidence type="ECO:0000256" key="14">
    <source>
        <dbReference type="RuleBase" id="RU361276"/>
    </source>
</evidence>
<gene>
    <name evidence="15" type="primary">NT5C3B</name>
</gene>
<comment type="catalytic activity">
    <reaction evidence="1 14">
        <text>a ribonucleoside 5'-phosphate + H2O = a ribonucleoside + phosphate</text>
        <dbReference type="Rhea" id="RHEA:12484"/>
        <dbReference type="ChEBI" id="CHEBI:15377"/>
        <dbReference type="ChEBI" id="CHEBI:18254"/>
        <dbReference type="ChEBI" id="CHEBI:43474"/>
        <dbReference type="ChEBI" id="CHEBI:58043"/>
        <dbReference type="EC" id="3.1.3.5"/>
    </reaction>
</comment>
<keyword evidence="16" id="KW-1185">Reference proteome</keyword>
<keyword evidence="5 14" id="KW-0963">Cytoplasm</keyword>
<dbReference type="GeneTree" id="ENSGT00390000012959"/>
<dbReference type="GO" id="GO:0009117">
    <property type="term" value="P:nucleotide metabolic process"/>
    <property type="evidence" value="ECO:0007669"/>
    <property type="project" value="UniProtKB-KW"/>
</dbReference>
<proteinExistence type="inferred from homology"/>
<comment type="function">
    <text evidence="12">Specifically hydrolyzes 7-methylguanosine monophosphate (m(7)GMP) to 7-methylguanosine and inorganic phosphate. The specific activity for m(7)GMP may protect cells against undesired salvage of m(7)GMP and its incorporation into nucleic acids. Also has weak activity for CMP. UMP and purine nucleotides are poor substrates.</text>
</comment>
<reference evidence="15" key="3">
    <citation type="submission" date="2025-09" db="UniProtKB">
        <authorList>
            <consortium name="Ensembl"/>
        </authorList>
    </citation>
    <scope>IDENTIFICATION</scope>
    <source>
        <strain evidence="15">2N</strain>
    </source>
</reference>
<dbReference type="GO" id="GO:0000287">
    <property type="term" value="F:magnesium ion binding"/>
    <property type="evidence" value="ECO:0007669"/>
    <property type="project" value="InterPro"/>
</dbReference>
<dbReference type="InterPro" id="IPR006434">
    <property type="entry name" value="Pyrimidine_nucleotidase_eu"/>
</dbReference>
<name>H0VV35_CAVPO</name>
<comment type="subcellular location">
    <subcellularLocation>
        <location evidence="2 14">Cytoplasm</location>
    </subcellularLocation>
</comment>
<evidence type="ECO:0000256" key="8">
    <source>
        <dbReference type="ARBA" id="ARBA00022801"/>
    </source>
</evidence>
<dbReference type="SFLD" id="SFLDS00003">
    <property type="entry name" value="Haloacid_Dehalogenase"/>
    <property type="match status" value="1"/>
</dbReference>
<evidence type="ECO:0000256" key="12">
    <source>
        <dbReference type="ARBA" id="ARBA00046090"/>
    </source>
</evidence>
<dbReference type="Pfam" id="PF05822">
    <property type="entry name" value="UMPH-1"/>
    <property type="match status" value="1"/>
</dbReference>
<comment type="subunit">
    <text evidence="4">Monomer.</text>
</comment>